<keyword evidence="1 8" id="KW-0678">Repressor</keyword>
<evidence type="ECO:0000256" key="6">
    <source>
        <dbReference type="ARBA" id="ARBA00023125"/>
    </source>
</evidence>
<accession>A0ABS6EQF2</accession>
<keyword evidence="5 8" id="KW-0805">Transcription regulation</keyword>
<evidence type="ECO:0000256" key="7">
    <source>
        <dbReference type="ARBA" id="ARBA00023163"/>
    </source>
</evidence>
<keyword evidence="8" id="KW-0863">Zinc-finger</keyword>
<evidence type="ECO:0000256" key="2">
    <source>
        <dbReference type="ARBA" id="ARBA00022741"/>
    </source>
</evidence>
<evidence type="ECO:0000259" key="9">
    <source>
        <dbReference type="PROSITE" id="PS51161"/>
    </source>
</evidence>
<dbReference type="Pfam" id="PF03477">
    <property type="entry name" value="ATP-cone"/>
    <property type="match status" value="1"/>
</dbReference>
<evidence type="ECO:0000256" key="3">
    <source>
        <dbReference type="ARBA" id="ARBA00022833"/>
    </source>
</evidence>
<keyword evidence="11" id="KW-1185">Reference proteome</keyword>
<keyword evidence="4 8" id="KW-0067">ATP-binding</keyword>
<keyword evidence="8" id="KW-0479">Metal-binding</keyword>
<evidence type="ECO:0000313" key="10">
    <source>
        <dbReference type="EMBL" id="MBU5489472.1"/>
    </source>
</evidence>
<dbReference type="PANTHER" id="PTHR30455:SF2">
    <property type="entry name" value="TRANSCRIPTIONAL REPRESSOR NRDR"/>
    <property type="match status" value="1"/>
</dbReference>
<feature type="domain" description="ATP-cone" evidence="9">
    <location>
        <begin position="49"/>
        <end position="139"/>
    </location>
</feature>
<organism evidence="10 11">
    <name type="scientific">Butyricicoccus intestinisimiae</name>
    <dbReference type="NCBI Taxonomy" id="2841509"/>
    <lineage>
        <taxon>Bacteria</taxon>
        <taxon>Bacillati</taxon>
        <taxon>Bacillota</taxon>
        <taxon>Clostridia</taxon>
        <taxon>Eubacteriales</taxon>
        <taxon>Butyricicoccaceae</taxon>
        <taxon>Butyricicoccus</taxon>
    </lineage>
</organism>
<dbReference type="HAMAP" id="MF_00440">
    <property type="entry name" value="NrdR"/>
    <property type="match status" value="1"/>
</dbReference>
<keyword evidence="6 8" id="KW-0238">DNA-binding</keyword>
<dbReference type="NCBIfam" id="TIGR00244">
    <property type="entry name" value="transcriptional regulator NrdR"/>
    <property type="match status" value="1"/>
</dbReference>
<dbReference type="InterPro" id="IPR055173">
    <property type="entry name" value="NrdR-like_N"/>
</dbReference>
<proteinExistence type="inferred from homology"/>
<protein>
    <recommendedName>
        <fullName evidence="8">Transcriptional repressor NrdR</fullName>
    </recommendedName>
</protein>
<dbReference type="RefSeq" id="WP_216469065.1">
    <property type="nucleotide sequence ID" value="NZ_JAHLQI010000001.1"/>
</dbReference>
<keyword evidence="2 8" id="KW-0547">Nucleotide-binding</keyword>
<dbReference type="PROSITE" id="PS51161">
    <property type="entry name" value="ATP_CONE"/>
    <property type="match status" value="1"/>
</dbReference>
<evidence type="ECO:0000256" key="4">
    <source>
        <dbReference type="ARBA" id="ARBA00022840"/>
    </source>
</evidence>
<dbReference type="InterPro" id="IPR003796">
    <property type="entry name" value="RNR_NrdR-like"/>
</dbReference>
<evidence type="ECO:0000256" key="5">
    <source>
        <dbReference type="ARBA" id="ARBA00023015"/>
    </source>
</evidence>
<reference evidence="10 11" key="1">
    <citation type="submission" date="2021-06" db="EMBL/GenBank/DDBJ databases">
        <authorList>
            <person name="Sun Q."/>
            <person name="Li D."/>
        </authorList>
    </citation>
    <scope>NUCLEOTIDE SEQUENCE [LARGE SCALE GENOMIC DNA]</scope>
    <source>
        <strain evidence="10 11">MSJd-7</strain>
    </source>
</reference>
<comment type="cofactor">
    <cofactor evidence="8">
        <name>Zn(2+)</name>
        <dbReference type="ChEBI" id="CHEBI:29105"/>
    </cofactor>
    <text evidence="8">Binds 1 zinc ion.</text>
</comment>
<comment type="caution">
    <text evidence="10">The sequence shown here is derived from an EMBL/GenBank/DDBJ whole genome shotgun (WGS) entry which is preliminary data.</text>
</comment>
<keyword evidence="7 8" id="KW-0804">Transcription</keyword>
<dbReference type="Pfam" id="PF22811">
    <property type="entry name" value="Zn_ribbon_NrdR"/>
    <property type="match status" value="1"/>
</dbReference>
<evidence type="ECO:0000256" key="1">
    <source>
        <dbReference type="ARBA" id="ARBA00022491"/>
    </source>
</evidence>
<evidence type="ECO:0000256" key="8">
    <source>
        <dbReference type="HAMAP-Rule" id="MF_00440"/>
    </source>
</evidence>
<dbReference type="EMBL" id="JAHLQI010000001">
    <property type="protein sequence ID" value="MBU5489472.1"/>
    <property type="molecule type" value="Genomic_DNA"/>
</dbReference>
<keyword evidence="3 8" id="KW-0862">Zinc</keyword>
<comment type="function">
    <text evidence="8">Negatively regulates transcription of bacterial ribonucleotide reductase nrd genes and operons by binding to NrdR-boxes.</text>
</comment>
<name>A0ABS6EQF2_9FIRM</name>
<comment type="similarity">
    <text evidence="8">Belongs to the NrdR family.</text>
</comment>
<dbReference type="InterPro" id="IPR005144">
    <property type="entry name" value="ATP-cone_dom"/>
</dbReference>
<dbReference type="Proteomes" id="UP000783588">
    <property type="component" value="Unassembled WGS sequence"/>
</dbReference>
<sequence>MKCPYCKYTESKVIDSRPTVDGESIRRRRICQQCGKRFTTYETIESRSLMVIKKDGSRQQYDREKLMRGILKACQKRPVTKAQMDDLLSNIEKELYDQQEDEVSSMTIGEMVVERLIDIDEVAYIRFASVYRDFDDVDSFMAELKRIRPHHK</sequence>
<feature type="zinc finger region" evidence="8">
    <location>
        <begin position="3"/>
        <end position="34"/>
    </location>
</feature>
<dbReference type="PANTHER" id="PTHR30455">
    <property type="entry name" value="TRANSCRIPTIONAL REPRESSOR NRDR"/>
    <property type="match status" value="1"/>
</dbReference>
<gene>
    <name evidence="8 10" type="primary">nrdR</name>
    <name evidence="10" type="ORF">KQI75_02315</name>
</gene>
<evidence type="ECO:0000313" key="11">
    <source>
        <dbReference type="Proteomes" id="UP000783588"/>
    </source>
</evidence>